<accession>A0ABS5W3P9</accession>
<protein>
    <recommendedName>
        <fullName evidence="4">Transporter</fullName>
    </recommendedName>
</protein>
<evidence type="ECO:0008006" key="4">
    <source>
        <dbReference type="Google" id="ProtNLM"/>
    </source>
</evidence>
<dbReference type="EMBL" id="JAHFVK010000001">
    <property type="protein sequence ID" value="MBT2134373.1"/>
    <property type="molecule type" value="Genomic_DNA"/>
</dbReference>
<keyword evidence="1" id="KW-0732">Signal</keyword>
<comment type="caution">
    <text evidence="2">The sequence shown here is derived from an EMBL/GenBank/DDBJ whole genome shotgun (WGS) entry which is preliminary data.</text>
</comment>
<gene>
    <name evidence="2" type="ORF">KK137_08520</name>
</gene>
<evidence type="ECO:0000313" key="2">
    <source>
        <dbReference type="EMBL" id="MBT2134373.1"/>
    </source>
</evidence>
<evidence type="ECO:0000256" key="1">
    <source>
        <dbReference type="SAM" id="SignalP"/>
    </source>
</evidence>
<name>A0ABS5W3P9_9SPHN</name>
<dbReference type="RefSeq" id="WP_214535694.1">
    <property type="nucleotide sequence ID" value="NZ_JAHFVK010000001.1"/>
</dbReference>
<proteinExistence type="predicted"/>
<keyword evidence="3" id="KW-1185">Reference proteome</keyword>
<dbReference type="Proteomes" id="UP000811255">
    <property type="component" value="Unassembled WGS sequence"/>
</dbReference>
<sequence>MSPGYGSTVGLAAAAAAALASAPARAQDEPPPANDAQQLAKDLANPISSMISLPFQFNVDGGLGESDGVRSTMNIQPVIPVGLGEDWNLIIRTIVPIIHQQDVVEPASSQFGLGDTLQSFFFSPNSGGVIWGVGPAILYPTGTDSALGSEKWGAGPTAIVLKQAGHNTIGVLANHIWSIAGDDSRADVSSTFIQPFFSHTTATAMTISLSAETTYDWKADQWTVPVILSAAQLTHIGKQPISVGAGLRYYVEKPEGGPEWGLRLITTFLFK</sequence>
<evidence type="ECO:0000313" key="3">
    <source>
        <dbReference type="Proteomes" id="UP000811255"/>
    </source>
</evidence>
<organism evidence="2 3">
    <name type="scientific">Croceibacterium selenioxidans</name>
    <dbReference type="NCBI Taxonomy" id="2838833"/>
    <lineage>
        <taxon>Bacteria</taxon>
        <taxon>Pseudomonadati</taxon>
        <taxon>Pseudomonadota</taxon>
        <taxon>Alphaproteobacteria</taxon>
        <taxon>Sphingomonadales</taxon>
        <taxon>Erythrobacteraceae</taxon>
        <taxon>Croceibacterium</taxon>
    </lineage>
</organism>
<reference evidence="2 3" key="1">
    <citation type="submission" date="2021-05" db="EMBL/GenBank/DDBJ databases">
        <title>Croceibacterium sp. LX-88 genome sequence.</title>
        <authorList>
            <person name="Luo X."/>
        </authorList>
    </citation>
    <scope>NUCLEOTIDE SEQUENCE [LARGE SCALE GENOMIC DNA]</scope>
    <source>
        <strain evidence="2 3">LX-88</strain>
    </source>
</reference>
<feature type="chain" id="PRO_5047291103" description="Transporter" evidence="1">
    <location>
        <begin position="27"/>
        <end position="271"/>
    </location>
</feature>
<feature type="signal peptide" evidence="1">
    <location>
        <begin position="1"/>
        <end position="26"/>
    </location>
</feature>